<dbReference type="EMBL" id="CP066769">
    <property type="protein sequence ID" value="QQK04195.1"/>
    <property type="molecule type" value="Genomic_DNA"/>
</dbReference>
<dbReference type="Proteomes" id="UP000596205">
    <property type="component" value="Chromosome 1"/>
</dbReference>
<dbReference type="KEGG" id="bann:JFN94_10460"/>
<accession>A0A7T6VHS5</accession>
<protein>
    <submittedName>
        <fullName evidence="1">Uncharacterized protein</fullName>
    </submittedName>
</protein>
<name>A0A7T6VHS5_9BURK</name>
<gene>
    <name evidence="1" type="ORF">JFN94_10460</name>
</gene>
<organism evidence="1 2">
    <name type="scientific">Burkholderia anthina</name>
    <dbReference type="NCBI Taxonomy" id="179879"/>
    <lineage>
        <taxon>Bacteria</taxon>
        <taxon>Pseudomonadati</taxon>
        <taxon>Pseudomonadota</taxon>
        <taxon>Betaproteobacteria</taxon>
        <taxon>Burkholderiales</taxon>
        <taxon>Burkholderiaceae</taxon>
        <taxon>Burkholderia</taxon>
        <taxon>Burkholderia cepacia complex</taxon>
    </lineage>
</organism>
<sequence length="102" mass="10885">MNKRSSDAEIENLNVTTEATLVSLAEQVTGFVAAGTLDSRCAAKFVKRLKKEGEVVAEGKNSTASGRKSLKKTLDALDVVLREHDAKLLVEANAALRAKDTA</sequence>
<evidence type="ECO:0000313" key="1">
    <source>
        <dbReference type="EMBL" id="QQK04195.1"/>
    </source>
</evidence>
<evidence type="ECO:0000313" key="2">
    <source>
        <dbReference type="Proteomes" id="UP000596205"/>
    </source>
</evidence>
<proteinExistence type="predicted"/>
<dbReference type="AlphaFoldDB" id="A0A7T6VHS5"/>
<reference evidence="1 2" key="1">
    <citation type="submission" date="2020-12" db="EMBL/GenBank/DDBJ databases">
        <title>Complete genome sequence of Burkholderia anthina BJQ0011.</title>
        <authorList>
            <person name="Xu Y."/>
        </authorList>
    </citation>
    <scope>NUCLEOTIDE SEQUENCE [LARGE SCALE GENOMIC DNA]</scope>
    <source>
        <strain evidence="1 2">BJQ0011</strain>
    </source>
</reference>